<reference evidence="1" key="1">
    <citation type="submission" date="2023-04" db="EMBL/GenBank/DDBJ databases">
        <authorList>
            <consortium name="ELIXIR-Norway"/>
        </authorList>
    </citation>
    <scope>NUCLEOTIDE SEQUENCE [LARGE SCALE GENOMIC DNA]</scope>
</reference>
<name>A0ABN9A2M2_RANTA</name>
<proteinExistence type="predicted"/>
<sequence length="184" mass="19091">MAASGPTATRPAEQQCRRAASAHARSAPCACAPCALRMRCALVPPLAGGEPRFDAGPGQGAGPRPGLGALFAECARARCCRLGRSGGLRATLGAHSPRCVLSTFANPGRLPLPHPSRWADCGPASADTTCRGLLKHCLEGKYCGIQLRPLAASTGHRWRQRPGRAVVGLAHPKQPGGSLHTPRT</sequence>
<evidence type="ECO:0000313" key="2">
    <source>
        <dbReference type="Proteomes" id="UP001176941"/>
    </source>
</evidence>
<accession>A0ABN9A2M2</accession>
<dbReference type="Proteomes" id="UP001176941">
    <property type="component" value="Chromosome 9"/>
</dbReference>
<evidence type="ECO:0000313" key="1">
    <source>
        <dbReference type="EMBL" id="CAI9179586.1"/>
    </source>
</evidence>
<gene>
    <name evidence="1" type="ORF">MRATA1EN1_LOCUS28548</name>
</gene>
<keyword evidence="2" id="KW-1185">Reference proteome</keyword>
<organism evidence="1 2">
    <name type="scientific">Rangifer tarandus platyrhynchus</name>
    <name type="common">Svalbard reindeer</name>
    <dbReference type="NCBI Taxonomy" id="3082113"/>
    <lineage>
        <taxon>Eukaryota</taxon>
        <taxon>Metazoa</taxon>
        <taxon>Chordata</taxon>
        <taxon>Craniata</taxon>
        <taxon>Vertebrata</taxon>
        <taxon>Euteleostomi</taxon>
        <taxon>Mammalia</taxon>
        <taxon>Eutheria</taxon>
        <taxon>Laurasiatheria</taxon>
        <taxon>Artiodactyla</taxon>
        <taxon>Ruminantia</taxon>
        <taxon>Pecora</taxon>
        <taxon>Cervidae</taxon>
        <taxon>Odocoileinae</taxon>
        <taxon>Rangifer</taxon>
    </lineage>
</organism>
<protein>
    <submittedName>
        <fullName evidence="1">Uncharacterized protein</fullName>
    </submittedName>
</protein>
<dbReference type="EMBL" id="OX459945">
    <property type="protein sequence ID" value="CAI9179586.1"/>
    <property type="molecule type" value="Genomic_DNA"/>
</dbReference>